<protein>
    <recommendedName>
        <fullName evidence="8">Nitrate reductase [NADPH]</fullName>
        <ecNumber evidence="7">1.7.1.3</ecNumber>
    </recommendedName>
</protein>
<evidence type="ECO:0000256" key="9">
    <source>
        <dbReference type="ARBA" id="ARBA00022505"/>
    </source>
</evidence>
<feature type="region of interest" description="Disordered" evidence="17">
    <location>
        <begin position="1"/>
        <end position="91"/>
    </location>
</feature>
<dbReference type="Pfam" id="PF00174">
    <property type="entry name" value="Oxidored_molyb"/>
    <property type="match status" value="1"/>
</dbReference>
<dbReference type="GO" id="GO:0006790">
    <property type="term" value="P:sulfur compound metabolic process"/>
    <property type="evidence" value="ECO:0007669"/>
    <property type="project" value="TreeGrafter"/>
</dbReference>
<dbReference type="SUPFAM" id="SSF56524">
    <property type="entry name" value="Oxidoreductase molybdopterin-binding domain"/>
    <property type="match status" value="1"/>
</dbReference>
<evidence type="ECO:0000256" key="4">
    <source>
        <dbReference type="ARBA" id="ARBA00003838"/>
    </source>
</evidence>
<keyword evidence="11" id="KW-0479">Metal-binding</keyword>
<dbReference type="STRING" id="692275.M3B762"/>
<dbReference type="eggNOG" id="KOG0537">
    <property type="taxonomic scope" value="Eukaryota"/>
</dbReference>
<feature type="domain" description="RING-type" evidence="19">
    <location>
        <begin position="1521"/>
        <end position="1566"/>
    </location>
</feature>
<dbReference type="GO" id="GO:0020037">
    <property type="term" value="F:heme binding"/>
    <property type="evidence" value="ECO:0007669"/>
    <property type="project" value="TreeGrafter"/>
</dbReference>
<dbReference type="Pfam" id="PF03404">
    <property type="entry name" value="Mo-co_dimer"/>
    <property type="match status" value="1"/>
</dbReference>
<dbReference type="InterPro" id="IPR017938">
    <property type="entry name" value="Riboflavin_synthase-like_b-brl"/>
</dbReference>
<dbReference type="InterPro" id="IPR014756">
    <property type="entry name" value="Ig_E-set"/>
</dbReference>
<dbReference type="PRINTS" id="PR00406">
    <property type="entry name" value="CYTB5RDTASE"/>
</dbReference>
<feature type="compositionally biased region" description="Basic and acidic residues" evidence="17">
    <location>
        <begin position="207"/>
        <end position="216"/>
    </location>
</feature>
<feature type="region of interest" description="Disordered" evidence="17">
    <location>
        <begin position="135"/>
        <end position="216"/>
    </location>
</feature>
<reference evidence="22 23" key="1">
    <citation type="journal article" date="2012" name="PLoS Pathog.">
        <title>Diverse lifestyles and strategies of plant pathogenesis encoded in the genomes of eighteen Dothideomycetes fungi.</title>
        <authorList>
            <person name="Ohm R.A."/>
            <person name="Feau N."/>
            <person name="Henrissat B."/>
            <person name="Schoch C.L."/>
            <person name="Horwitz B.A."/>
            <person name="Barry K.W."/>
            <person name="Condon B.J."/>
            <person name="Copeland A.C."/>
            <person name="Dhillon B."/>
            <person name="Glaser F."/>
            <person name="Hesse C.N."/>
            <person name="Kosti I."/>
            <person name="LaButti K."/>
            <person name="Lindquist E.A."/>
            <person name="Lucas S."/>
            <person name="Salamov A.A."/>
            <person name="Bradshaw R.E."/>
            <person name="Ciuffetti L."/>
            <person name="Hamelin R.C."/>
            <person name="Kema G.H.J."/>
            <person name="Lawrence C."/>
            <person name="Scott J.A."/>
            <person name="Spatafora J.W."/>
            <person name="Turgeon B.G."/>
            <person name="de Wit P.J.G.M."/>
            <person name="Zhong S."/>
            <person name="Goodwin S.B."/>
            <person name="Grigoriev I.V."/>
        </authorList>
    </citation>
    <scope>NUCLEOTIDE SEQUENCE [LARGE SCALE GENOMIC DNA]</scope>
    <source>
        <strain evidence="22 23">SO2202</strain>
    </source>
</reference>
<dbReference type="GO" id="GO:0030151">
    <property type="term" value="F:molybdenum ion binding"/>
    <property type="evidence" value="ECO:0007669"/>
    <property type="project" value="InterPro"/>
</dbReference>
<dbReference type="EMBL" id="KB456261">
    <property type="protein sequence ID" value="EMF15687.1"/>
    <property type="molecule type" value="Genomic_DNA"/>
</dbReference>
<feature type="region of interest" description="Disordered" evidence="17">
    <location>
        <begin position="867"/>
        <end position="911"/>
    </location>
</feature>
<dbReference type="InterPro" id="IPR000253">
    <property type="entry name" value="FHA_dom"/>
</dbReference>
<comment type="cofactor">
    <cofactor evidence="1">
        <name>Mo-molybdopterin</name>
        <dbReference type="ChEBI" id="CHEBI:71302"/>
    </cofactor>
</comment>
<evidence type="ECO:0000256" key="1">
    <source>
        <dbReference type="ARBA" id="ARBA00001924"/>
    </source>
</evidence>
<dbReference type="eggNOG" id="KOG3872">
    <property type="taxonomic scope" value="Eukaryota"/>
</dbReference>
<dbReference type="InterPro" id="IPR013083">
    <property type="entry name" value="Znf_RING/FYVE/PHD"/>
</dbReference>
<feature type="compositionally biased region" description="Acidic residues" evidence="17">
    <location>
        <begin position="70"/>
        <end position="80"/>
    </location>
</feature>
<accession>M3B762</accession>
<proteinExistence type="inferred from homology"/>
<dbReference type="InterPro" id="IPR005066">
    <property type="entry name" value="MoCF_OxRdtse_dimer"/>
</dbReference>
<sequence>MPHHIPWKVSVRHHPGSSAQDIKNEPHWTTGHQHRIGYRNRQDRVPGLTHQYDEAGDPPDLTRSPSSSDQDAEAEFDEEAKEGYRKLKEKAQKGELVNFRDIVTNEKDLHLRYPENRSLGWRYVLDATEDWVKNEEEWPANVEKRQKEEAAKKEKESHTEDGVQMNNTDQEKPQAQETDQEENDWKRKDGENSKHHDAYAADDENSGSEKEDKSEYEKLLERYTPQEIALLRSLQHEKDYRSKLQQNDGKRKSPQTQNRTTIAIDEQDQFSPDNWLPRSDNLIRLTGKHPMNAESELTALFEGGLITPNELHYIRNHGAVPRILWEFHELDVENGKLKLSMDDLKEKYEHINIPVSLACDGNRRKELNMVKRSKGFSWGAGATGCVYWKGPLLRDILLAAGVRESKYTGEGKLRWVNFQGADEPSEGKYETCIPLDYAMDATNDVILAMEMNDVPLPPDHGYPVRLLIPGYVGGRCVKWLSKIWVSDEENSSHYHIWDNRVLPSFITEKDGEFANAMFAHPDTACNEQNLNSVIVKPAQGEKIPLTHARKGKTYRVEGYAYDGGGHEVQRIEISLDGGETWLYCIRKFPDYPIRHGKKFWTWLHWYVDVSIVHLMGAKSISVRAWNVFKNTQPERPVWNTMGMMNNCWYIVKPEIKQDKDDDVPHILFRHPVEPGTGEGGWMKPSVENQVNAAKQEAGAPQKQFTRQEIEKHNTESDCWLVVDGKVYDSTSVLSWHPGGKAAIVGHAGKVHQETSDEFASIHDGFAYQKLKECIIGVVTEKAANYIKANAEAAAKEKANSQDKSGDVVLQKHKWVPVTLSKRDEISKDTRRYTFALPDGMKDLGLGTCQHIQLGFHMKDKMLIRSYTPTKPLLPDPDEATSNGNQGSQDTNNNKNKNTSSGGPSSEIQSLQDGNGSFELVVKTYFPSDQQPGGAMSNILDCMPLGEEMEIRGPTGEIVYNGGGKFIIEEQERRFQKISLVLGGSGITPGYALIARTVLEQQEGVQVRVVDANKSEQDILLKEELDWFVDQGQGRLQVTHVLSHPSSDEWQGKTGHVDAGLLKEALFPPGEGSVVFLCGPPGMIQKAALPALKEWGMLGSTAIPSPPPSSLPASTTSNTAAATADTTTTTPTVPAAATTTTTTTTTTATATPVSPSSPTRPSRLRGFSYLRNHLHRSDPPPPLLVRSTSSPIESVASVARTTPSAHHQHEQPSPLSPAATATATGPHAPRGTSGEQIAPTASTIQSGEKGWIPTAAGRTTALTTTVSATPQPNCGRSCCTTTADSMTHSRAATAFGPTASNTSVRRTSTAADLANLAAMPSVVPAVPALPATTMSSAATPAASSKDPLPTIRFIPHVENRSSRPSLHFTALSRQLKQPDAKVRVGRFSERDSQTSDVVGFKSKVVSRRHCEFWCTDGQWYVKDVKSSSGTFLNHVRLSSPGVESRPYPVNDGDVVQLGIDFKGGEEVIFRCVKIRIECNRGWQKSLNNFNTSAHKRLFPSSKSTPKAKVRDSDTASVNSSECSICLNPVAPCQALFVAPCSHVWHYKCIRGLIHGPNYPNFLCPNCRFVADLEADVEQPEEEAFEEFEAFEDQADAGGEAQADRANGTQSRNHSDDSDSQDAFESPPGTGNSTHMPEIDRDLSRMLNNASLSSPTPQVSARSDRSNSSALPVPTSQPINIARTGSDQRSVNRLNGARSTTPTSHAQFALSVGPPAITDGPMTPRNDVGPFVLDGSAGRDRIVNNLVTQAVSEVAEPTSPEEVSARNWPL</sequence>
<dbReference type="Proteomes" id="UP000016931">
    <property type="component" value="Unassembled WGS sequence"/>
</dbReference>
<evidence type="ECO:0000256" key="5">
    <source>
        <dbReference type="ARBA" id="ARBA00006253"/>
    </source>
</evidence>
<dbReference type="GO" id="GO:0008270">
    <property type="term" value="F:zinc ion binding"/>
    <property type="evidence" value="ECO:0007669"/>
    <property type="project" value="UniProtKB-KW"/>
</dbReference>
<feature type="domain" description="FHA" evidence="18">
    <location>
        <begin position="1381"/>
        <end position="1436"/>
    </location>
</feature>
<dbReference type="CDD" id="cd06183">
    <property type="entry name" value="cyt_b5_reduct_like"/>
    <property type="match status" value="1"/>
</dbReference>
<evidence type="ECO:0000256" key="6">
    <source>
        <dbReference type="ARBA" id="ARBA00011738"/>
    </source>
</evidence>
<keyword evidence="13" id="KW-0560">Oxidoreductase</keyword>
<dbReference type="EC" id="1.7.1.3" evidence="7"/>
<dbReference type="GO" id="GO:0043546">
    <property type="term" value="F:molybdopterin cofactor binding"/>
    <property type="evidence" value="ECO:0007669"/>
    <property type="project" value="TreeGrafter"/>
</dbReference>
<evidence type="ECO:0000259" key="20">
    <source>
        <dbReference type="PROSITE" id="PS50255"/>
    </source>
</evidence>
<comment type="cofactor">
    <cofactor evidence="3">
        <name>FAD</name>
        <dbReference type="ChEBI" id="CHEBI:57692"/>
    </cofactor>
</comment>
<feature type="compositionally biased region" description="Basic and acidic residues" evidence="17">
    <location>
        <begin position="135"/>
        <end position="161"/>
    </location>
</feature>
<dbReference type="SUPFAM" id="SSF63380">
    <property type="entry name" value="Riboflavin synthase domain-like"/>
    <property type="match status" value="1"/>
</dbReference>
<evidence type="ECO:0000259" key="21">
    <source>
        <dbReference type="PROSITE" id="PS51384"/>
    </source>
</evidence>
<dbReference type="Gene3D" id="2.40.30.10">
    <property type="entry name" value="Translation factors"/>
    <property type="match status" value="1"/>
</dbReference>
<dbReference type="Gene3D" id="3.40.50.80">
    <property type="entry name" value="Nucleotide-binding domain of ferredoxin-NADP reductase (FNR) module"/>
    <property type="match status" value="1"/>
</dbReference>
<dbReference type="PROSITE" id="PS51384">
    <property type="entry name" value="FAD_FR"/>
    <property type="match status" value="1"/>
</dbReference>
<dbReference type="InterPro" id="IPR001199">
    <property type="entry name" value="Cyt_B5-like_heme/steroid-bd"/>
</dbReference>
<evidence type="ECO:0000313" key="22">
    <source>
        <dbReference type="EMBL" id="EMF15687.1"/>
    </source>
</evidence>
<evidence type="ECO:0000256" key="7">
    <source>
        <dbReference type="ARBA" id="ARBA00012673"/>
    </source>
</evidence>
<dbReference type="InterPro" id="IPR039261">
    <property type="entry name" value="FNR_nucleotide-bd"/>
</dbReference>
<dbReference type="PRINTS" id="PR00407">
    <property type="entry name" value="EUMOPTERIN"/>
</dbReference>
<dbReference type="SUPFAM" id="SSF81296">
    <property type="entry name" value="E set domains"/>
    <property type="match status" value="1"/>
</dbReference>
<evidence type="ECO:0000256" key="11">
    <source>
        <dbReference type="ARBA" id="ARBA00022723"/>
    </source>
</evidence>
<feature type="compositionally biased region" description="Basic and acidic residues" evidence="17">
    <location>
        <begin position="183"/>
        <end position="199"/>
    </location>
</feature>
<dbReference type="Pfam" id="PF17123">
    <property type="entry name" value="zf-RING_11"/>
    <property type="match status" value="1"/>
</dbReference>
<dbReference type="InterPro" id="IPR008984">
    <property type="entry name" value="SMAD_FHA_dom_sf"/>
</dbReference>
<evidence type="ECO:0000256" key="12">
    <source>
        <dbReference type="ARBA" id="ARBA00022827"/>
    </source>
</evidence>
<dbReference type="GO" id="GO:0042128">
    <property type="term" value="P:nitrate assimilation"/>
    <property type="evidence" value="ECO:0007669"/>
    <property type="project" value="UniProtKB-KW"/>
</dbReference>
<dbReference type="SUPFAM" id="SSF49879">
    <property type="entry name" value="SMAD/FHA domain"/>
    <property type="match status" value="1"/>
</dbReference>
<dbReference type="PANTHER" id="PTHR19372:SF7">
    <property type="entry name" value="SULFITE OXIDASE, MITOCHONDRIAL"/>
    <property type="match status" value="1"/>
</dbReference>
<comment type="catalytic activity">
    <reaction evidence="15">
        <text>nitrite + NADP(+) + H2O = nitrate + NADPH + H(+)</text>
        <dbReference type="Rhea" id="RHEA:19061"/>
        <dbReference type="ChEBI" id="CHEBI:15377"/>
        <dbReference type="ChEBI" id="CHEBI:15378"/>
        <dbReference type="ChEBI" id="CHEBI:16301"/>
        <dbReference type="ChEBI" id="CHEBI:17632"/>
        <dbReference type="ChEBI" id="CHEBI:57783"/>
        <dbReference type="ChEBI" id="CHEBI:58349"/>
        <dbReference type="EC" id="1.7.1.3"/>
    </reaction>
</comment>
<name>M3B762_SPHMS</name>
<evidence type="ECO:0000256" key="14">
    <source>
        <dbReference type="ARBA" id="ARBA00023063"/>
    </source>
</evidence>
<keyword evidence="16" id="KW-0863">Zinc-finger</keyword>
<feature type="region of interest" description="Disordered" evidence="17">
    <location>
        <begin position="240"/>
        <end position="263"/>
    </location>
</feature>
<dbReference type="SUPFAM" id="SSF52343">
    <property type="entry name" value="Ferredoxin reductase-like, C-terminal NADP-linked domain"/>
    <property type="match status" value="1"/>
</dbReference>
<dbReference type="eggNOG" id="KOG0535">
    <property type="taxonomic scope" value="Eukaryota"/>
</dbReference>
<evidence type="ECO:0000313" key="23">
    <source>
        <dbReference type="Proteomes" id="UP000016931"/>
    </source>
</evidence>
<dbReference type="InterPro" id="IPR008333">
    <property type="entry name" value="Cbr1-like_FAD-bd_dom"/>
</dbReference>
<feature type="domain" description="Cytochrome b5 heme-binding" evidence="20">
    <location>
        <begin position="701"/>
        <end position="779"/>
    </location>
</feature>
<dbReference type="Pfam" id="PF00175">
    <property type="entry name" value="NAD_binding_1"/>
    <property type="match status" value="1"/>
</dbReference>
<dbReference type="Gene3D" id="2.60.40.650">
    <property type="match status" value="1"/>
</dbReference>
<keyword evidence="23" id="KW-1185">Reference proteome</keyword>
<dbReference type="Pfam" id="PF00970">
    <property type="entry name" value="FAD_binding_6"/>
    <property type="match status" value="2"/>
</dbReference>
<evidence type="ECO:0000259" key="18">
    <source>
        <dbReference type="PROSITE" id="PS50006"/>
    </source>
</evidence>
<dbReference type="Pfam" id="PF00498">
    <property type="entry name" value="FHA"/>
    <property type="match status" value="1"/>
</dbReference>
<dbReference type="PANTHER" id="PTHR19372">
    <property type="entry name" value="SULFITE REDUCTASE"/>
    <property type="match status" value="1"/>
</dbReference>
<dbReference type="PROSITE" id="PS50255">
    <property type="entry name" value="CYTOCHROME_B5_2"/>
    <property type="match status" value="1"/>
</dbReference>
<evidence type="ECO:0000256" key="2">
    <source>
        <dbReference type="ARBA" id="ARBA00001971"/>
    </source>
</evidence>
<dbReference type="Pfam" id="PF00173">
    <property type="entry name" value="Cyt-b5"/>
    <property type="match status" value="1"/>
</dbReference>
<dbReference type="RefSeq" id="XP_016763808.1">
    <property type="nucleotide sequence ID" value="XM_016902410.1"/>
</dbReference>
<dbReference type="GO" id="GO:0050464">
    <property type="term" value="F:nitrate reductase (NADPH) activity"/>
    <property type="evidence" value="ECO:0007669"/>
    <property type="project" value="UniProtKB-EC"/>
</dbReference>
<feature type="compositionally biased region" description="Polar residues" evidence="17">
    <location>
        <begin position="879"/>
        <end position="889"/>
    </location>
</feature>
<dbReference type="InterPro" id="IPR036400">
    <property type="entry name" value="Cyt_B5-like_heme/steroid_sf"/>
</dbReference>
<evidence type="ECO:0000256" key="15">
    <source>
        <dbReference type="ARBA" id="ARBA00049155"/>
    </source>
</evidence>
<dbReference type="Gene3D" id="3.90.420.10">
    <property type="entry name" value="Oxidoreductase, molybdopterin-binding domain"/>
    <property type="match status" value="1"/>
</dbReference>
<organism evidence="22 23">
    <name type="scientific">Sphaerulina musiva (strain SO2202)</name>
    <name type="common">Poplar stem canker fungus</name>
    <name type="synonym">Septoria musiva</name>
    <dbReference type="NCBI Taxonomy" id="692275"/>
    <lineage>
        <taxon>Eukaryota</taxon>
        <taxon>Fungi</taxon>
        <taxon>Dikarya</taxon>
        <taxon>Ascomycota</taxon>
        <taxon>Pezizomycotina</taxon>
        <taxon>Dothideomycetes</taxon>
        <taxon>Dothideomycetidae</taxon>
        <taxon>Mycosphaerellales</taxon>
        <taxon>Mycosphaerellaceae</taxon>
        <taxon>Sphaerulina</taxon>
    </lineage>
</organism>
<feature type="compositionally biased region" description="Low complexity" evidence="17">
    <location>
        <begin position="1110"/>
        <end position="1160"/>
    </location>
</feature>
<dbReference type="PROSITE" id="PS50006">
    <property type="entry name" value="FHA_DOMAIN"/>
    <property type="match status" value="1"/>
</dbReference>
<comment type="subunit">
    <text evidence="6">Homodimer.</text>
</comment>
<dbReference type="Gene3D" id="3.30.40.10">
    <property type="entry name" value="Zinc/RING finger domain, C3HC4 (zinc finger)"/>
    <property type="match status" value="1"/>
</dbReference>
<evidence type="ECO:0000256" key="3">
    <source>
        <dbReference type="ARBA" id="ARBA00001974"/>
    </source>
</evidence>
<dbReference type="eggNOG" id="KOG0534">
    <property type="taxonomic scope" value="Eukaryota"/>
</dbReference>
<keyword evidence="14" id="KW-0534">Nitrate assimilation</keyword>
<evidence type="ECO:0000256" key="8">
    <source>
        <dbReference type="ARBA" id="ARBA00015499"/>
    </source>
</evidence>
<dbReference type="InterPro" id="IPR017927">
    <property type="entry name" value="FAD-bd_FR_type"/>
</dbReference>
<evidence type="ECO:0000256" key="17">
    <source>
        <dbReference type="SAM" id="MobiDB-lite"/>
    </source>
</evidence>
<dbReference type="FunFam" id="2.60.200.20:FF:000030">
    <property type="entry name" value="FHA domain-containing protein"/>
    <property type="match status" value="1"/>
</dbReference>
<dbReference type="SMART" id="SM00240">
    <property type="entry name" value="FHA"/>
    <property type="match status" value="1"/>
</dbReference>
<dbReference type="InterPro" id="IPR000572">
    <property type="entry name" value="OxRdtase_Mopterin-bd_dom"/>
</dbReference>
<evidence type="ECO:0000256" key="13">
    <source>
        <dbReference type="ARBA" id="ARBA00023002"/>
    </source>
</evidence>
<feature type="compositionally biased region" description="Basic residues" evidence="17">
    <location>
        <begin position="1"/>
        <end position="15"/>
    </location>
</feature>
<dbReference type="Gene3D" id="3.10.120.10">
    <property type="entry name" value="Cytochrome b5-like heme/steroid binding domain"/>
    <property type="match status" value="1"/>
</dbReference>
<dbReference type="SUPFAM" id="SSF55856">
    <property type="entry name" value="Cytochrome b5-like heme/steroid binding domain"/>
    <property type="match status" value="1"/>
</dbReference>
<dbReference type="SUPFAM" id="SSF57850">
    <property type="entry name" value="RING/U-box"/>
    <property type="match status" value="1"/>
</dbReference>
<dbReference type="InterPro" id="IPR008335">
    <property type="entry name" value="Mopterin_OxRdtase_euk"/>
</dbReference>
<comment type="similarity">
    <text evidence="5">Belongs to the nitrate reductase family.</text>
</comment>
<keyword evidence="10" id="KW-0285">Flavoprotein</keyword>
<evidence type="ECO:0000256" key="10">
    <source>
        <dbReference type="ARBA" id="ARBA00022630"/>
    </source>
</evidence>
<evidence type="ECO:0000259" key="19">
    <source>
        <dbReference type="PROSITE" id="PS50089"/>
    </source>
</evidence>
<dbReference type="InterPro" id="IPR001433">
    <property type="entry name" value="OxRdtase_FAD/NAD-bd"/>
</dbReference>
<feature type="region of interest" description="Disordered" evidence="17">
    <location>
        <begin position="1195"/>
        <end position="1235"/>
    </location>
</feature>
<evidence type="ECO:0000256" key="16">
    <source>
        <dbReference type="PROSITE-ProRule" id="PRU00175"/>
    </source>
</evidence>
<feature type="domain" description="FAD-binding FR-type" evidence="21">
    <location>
        <begin position="812"/>
        <end position="960"/>
    </location>
</feature>
<comment type="function">
    <text evidence="4">Nitrate reductase is a key enzyme involved in the first step of nitrate assimilation in plants, fungi and bacteria.</text>
</comment>
<dbReference type="SMART" id="SM00184">
    <property type="entry name" value="RING"/>
    <property type="match status" value="1"/>
</dbReference>
<feature type="region of interest" description="Disordered" evidence="17">
    <location>
        <begin position="1099"/>
        <end position="1163"/>
    </location>
</feature>
<feature type="compositionally biased region" description="Low complexity" evidence="17">
    <location>
        <begin position="1211"/>
        <end position="1231"/>
    </location>
</feature>
<dbReference type="HOGENOM" id="CLU_238902_0_0_1"/>
<feature type="compositionally biased region" description="Low complexity" evidence="17">
    <location>
        <begin position="890"/>
        <end position="902"/>
    </location>
</feature>
<comment type="cofactor">
    <cofactor evidence="2">
        <name>heme</name>
        <dbReference type="ChEBI" id="CHEBI:30413"/>
    </cofactor>
</comment>
<feature type="compositionally biased region" description="Basic and acidic residues" evidence="17">
    <location>
        <begin position="81"/>
        <end position="91"/>
    </location>
</feature>
<dbReference type="GeneID" id="27899547"/>
<dbReference type="GO" id="GO:0008482">
    <property type="term" value="F:sulfite oxidase activity"/>
    <property type="evidence" value="ECO:0007669"/>
    <property type="project" value="TreeGrafter"/>
</dbReference>
<dbReference type="InterPro" id="IPR036374">
    <property type="entry name" value="OxRdtase_Mopterin-bd_sf"/>
</dbReference>
<dbReference type="OrthoDB" id="432685at2759"/>
<dbReference type="InterPro" id="IPR001841">
    <property type="entry name" value="Znf_RING"/>
</dbReference>
<feature type="compositionally biased region" description="Polar residues" evidence="17">
    <location>
        <begin position="1644"/>
        <end position="1702"/>
    </location>
</feature>
<dbReference type="Gene3D" id="2.60.200.20">
    <property type="match status" value="1"/>
</dbReference>
<feature type="region of interest" description="Disordered" evidence="17">
    <location>
        <begin position="1593"/>
        <end position="1702"/>
    </location>
</feature>
<keyword evidence="12" id="KW-0274">FAD</keyword>
<gene>
    <name evidence="22" type="ORF">SEPMUDRAFT_131319</name>
</gene>
<dbReference type="SMART" id="SM01117">
    <property type="entry name" value="Cyt-b5"/>
    <property type="match status" value="1"/>
</dbReference>
<keyword evidence="9" id="KW-0500">Molybdenum</keyword>
<keyword evidence="16" id="KW-0862">Zinc</keyword>
<dbReference type="PROSITE" id="PS50089">
    <property type="entry name" value="ZF_RING_2"/>
    <property type="match status" value="1"/>
</dbReference>